<sequence length="388" mass="43311">MIEISARLIRGSAFIAGEVVECCITFSNPQDPNHKISHGSNDVMETLALASAQIHCQCTTNTKMIQTNHSTETDAPATNTSTSFAPCESDSGYVVLSTKPKILFCDLRLARGESKSFLYRETLPCEAPPTYRGQAIKYSYKITIGTQRVNSAIKLLRVPLRVLVISGVTDSSVCCNDSEDLVPTNPFLETEKKDSPLEMSLHILQNVTARRCPNFYNITNVHGKVVRFCLFKQAYKLGEDIVGTFDFTDATVPCVQYSVTLQSEEEVHPDHKRSVKQAPSVISYNKQHEMCLSWKYLQLILPIPFHITPAFSTNLVSLQWRLHFEFVTSTTPLSANDPPKDENEEKSSQGPSSLNIETMIWNLPIKILPTTPHLVGQSHQATKYSIVI</sequence>
<keyword evidence="3" id="KW-1185">Reference proteome</keyword>
<dbReference type="Proteomes" id="UP001359485">
    <property type="component" value="Unassembled WGS sequence"/>
</dbReference>
<dbReference type="PANTHER" id="PTHR12507">
    <property type="entry name" value="REDUCED GROWTH PHENOTYPE 1 RGP1, YEAST -RELATED"/>
    <property type="match status" value="1"/>
</dbReference>
<proteinExistence type="predicted"/>
<organism evidence="2 3">
    <name type="scientific">Polyplax serrata</name>
    <name type="common">Common mouse louse</name>
    <dbReference type="NCBI Taxonomy" id="468196"/>
    <lineage>
        <taxon>Eukaryota</taxon>
        <taxon>Metazoa</taxon>
        <taxon>Ecdysozoa</taxon>
        <taxon>Arthropoda</taxon>
        <taxon>Hexapoda</taxon>
        <taxon>Insecta</taxon>
        <taxon>Pterygota</taxon>
        <taxon>Neoptera</taxon>
        <taxon>Paraneoptera</taxon>
        <taxon>Psocodea</taxon>
        <taxon>Troctomorpha</taxon>
        <taxon>Phthiraptera</taxon>
        <taxon>Anoplura</taxon>
        <taxon>Polyplacidae</taxon>
        <taxon>Polyplax</taxon>
    </lineage>
</organism>
<dbReference type="EMBL" id="JAWJWF010000003">
    <property type="protein sequence ID" value="KAK6635100.1"/>
    <property type="molecule type" value="Genomic_DNA"/>
</dbReference>
<dbReference type="Pfam" id="PF08737">
    <property type="entry name" value="Rgp1"/>
    <property type="match status" value="2"/>
</dbReference>
<feature type="compositionally biased region" description="Basic and acidic residues" evidence="1">
    <location>
        <begin position="338"/>
        <end position="347"/>
    </location>
</feature>
<gene>
    <name evidence="2" type="ORF">RUM44_000349</name>
</gene>
<name>A0ABR1B5W6_POLSC</name>
<reference evidence="2 3" key="1">
    <citation type="submission" date="2023-09" db="EMBL/GenBank/DDBJ databases">
        <title>Genomes of two closely related lineages of the louse Polyplax serrata with different host specificities.</title>
        <authorList>
            <person name="Martinu J."/>
            <person name="Tarabai H."/>
            <person name="Stefka J."/>
            <person name="Hypsa V."/>
        </authorList>
    </citation>
    <scope>NUCLEOTIDE SEQUENCE [LARGE SCALE GENOMIC DNA]</scope>
    <source>
        <strain evidence="2">98ZLc_SE</strain>
    </source>
</reference>
<dbReference type="InterPro" id="IPR014848">
    <property type="entry name" value="Rgp1"/>
</dbReference>
<evidence type="ECO:0000256" key="1">
    <source>
        <dbReference type="SAM" id="MobiDB-lite"/>
    </source>
</evidence>
<evidence type="ECO:0000313" key="2">
    <source>
        <dbReference type="EMBL" id="KAK6635100.1"/>
    </source>
</evidence>
<comment type="caution">
    <text evidence="2">The sequence shown here is derived from an EMBL/GenBank/DDBJ whole genome shotgun (WGS) entry which is preliminary data.</text>
</comment>
<accession>A0ABR1B5W6</accession>
<evidence type="ECO:0000313" key="3">
    <source>
        <dbReference type="Proteomes" id="UP001359485"/>
    </source>
</evidence>
<protein>
    <recommendedName>
        <fullName evidence="4">RAB6A-GEF complex partner protein 2</fullName>
    </recommendedName>
</protein>
<feature type="region of interest" description="Disordered" evidence="1">
    <location>
        <begin position="332"/>
        <end position="352"/>
    </location>
</feature>
<evidence type="ECO:0008006" key="4">
    <source>
        <dbReference type="Google" id="ProtNLM"/>
    </source>
</evidence>